<dbReference type="PROSITE" id="PS50977">
    <property type="entry name" value="HTH_TETR_2"/>
    <property type="match status" value="1"/>
</dbReference>
<dbReference type="OrthoDB" id="3731146at2"/>
<feature type="DNA-binding region" description="H-T-H motif" evidence="4">
    <location>
        <begin position="47"/>
        <end position="66"/>
    </location>
</feature>
<dbReference type="InterPro" id="IPR041347">
    <property type="entry name" value="MftR_C"/>
</dbReference>
<evidence type="ECO:0000313" key="7">
    <source>
        <dbReference type="Proteomes" id="UP000319263"/>
    </source>
</evidence>
<evidence type="ECO:0000256" key="4">
    <source>
        <dbReference type="PROSITE-ProRule" id="PRU00335"/>
    </source>
</evidence>
<evidence type="ECO:0000256" key="1">
    <source>
        <dbReference type="ARBA" id="ARBA00023015"/>
    </source>
</evidence>
<dbReference type="InterPro" id="IPR001647">
    <property type="entry name" value="HTH_TetR"/>
</dbReference>
<dbReference type="Gene3D" id="1.10.357.10">
    <property type="entry name" value="Tetracycline Repressor, domain 2"/>
    <property type="match status" value="1"/>
</dbReference>
<dbReference type="PROSITE" id="PS01081">
    <property type="entry name" value="HTH_TETR_1"/>
    <property type="match status" value="1"/>
</dbReference>
<dbReference type="Pfam" id="PF17754">
    <property type="entry name" value="TetR_C_14"/>
    <property type="match status" value="1"/>
</dbReference>
<dbReference type="PANTHER" id="PTHR30055:SF234">
    <property type="entry name" value="HTH-TYPE TRANSCRIPTIONAL REGULATOR BETI"/>
    <property type="match status" value="1"/>
</dbReference>
<feature type="domain" description="HTH tetR-type" evidence="5">
    <location>
        <begin position="24"/>
        <end position="84"/>
    </location>
</feature>
<evidence type="ECO:0000256" key="3">
    <source>
        <dbReference type="ARBA" id="ARBA00023163"/>
    </source>
</evidence>
<evidence type="ECO:0000313" key="6">
    <source>
        <dbReference type="EMBL" id="QDP98236.1"/>
    </source>
</evidence>
<dbReference type="EMBL" id="CP041692">
    <property type="protein sequence ID" value="QDP98236.1"/>
    <property type="molecule type" value="Genomic_DNA"/>
</dbReference>
<evidence type="ECO:0000259" key="5">
    <source>
        <dbReference type="PROSITE" id="PS50977"/>
    </source>
</evidence>
<name>A0A516Q465_9ACTN</name>
<dbReference type="KEGG" id="mik:FOE78_22085"/>
<dbReference type="AlphaFoldDB" id="A0A516Q465"/>
<proteinExistence type="predicted"/>
<dbReference type="InterPro" id="IPR009057">
    <property type="entry name" value="Homeodomain-like_sf"/>
</dbReference>
<organism evidence="6 7">
    <name type="scientific">Microlunatus elymi</name>
    <dbReference type="NCBI Taxonomy" id="2596828"/>
    <lineage>
        <taxon>Bacteria</taxon>
        <taxon>Bacillati</taxon>
        <taxon>Actinomycetota</taxon>
        <taxon>Actinomycetes</taxon>
        <taxon>Propionibacteriales</taxon>
        <taxon>Propionibacteriaceae</taxon>
        <taxon>Microlunatus</taxon>
    </lineage>
</organism>
<keyword evidence="3" id="KW-0804">Transcription</keyword>
<dbReference type="Proteomes" id="UP000319263">
    <property type="component" value="Chromosome"/>
</dbReference>
<keyword evidence="2 4" id="KW-0238">DNA-binding</keyword>
<protein>
    <submittedName>
        <fullName evidence="6">TetR family transcriptional regulator</fullName>
    </submittedName>
</protein>
<evidence type="ECO:0000256" key="2">
    <source>
        <dbReference type="ARBA" id="ARBA00023125"/>
    </source>
</evidence>
<dbReference type="GO" id="GO:0003700">
    <property type="term" value="F:DNA-binding transcription factor activity"/>
    <property type="evidence" value="ECO:0007669"/>
    <property type="project" value="TreeGrafter"/>
</dbReference>
<reference evidence="6 7" key="1">
    <citation type="submission" date="2019-07" db="EMBL/GenBank/DDBJ databases">
        <title>Microlunatus dokdonensis sp. nov. isolated from the rhizospheric soil of the wild plant Elymus tsukushiensis.</title>
        <authorList>
            <person name="Ghim S.-Y."/>
            <person name="Hwang Y.-J."/>
            <person name="Son J.-S."/>
            <person name="Shin J.-H."/>
        </authorList>
    </citation>
    <scope>NUCLEOTIDE SEQUENCE [LARGE SCALE GENOMIC DNA]</scope>
    <source>
        <strain evidence="6 7">KUDC0627</strain>
    </source>
</reference>
<dbReference type="Gene3D" id="1.10.10.60">
    <property type="entry name" value="Homeodomain-like"/>
    <property type="match status" value="1"/>
</dbReference>
<dbReference type="Pfam" id="PF00440">
    <property type="entry name" value="TetR_N"/>
    <property type="match status" value="1"/>
</dbReference>
<dbReference type="RefSeq" id="WP_143988177.1">
    <property type="nucleotide sequence ID" value="NZ_CP041692.1"/>
</dbReference>
<dbReference type="PANTHER" id="PTHR30055">
    <property type="entry name" value="HTH-TYPE TRANSCRIPTIONAL REGULATOR RUTR"/>
    <property type="match status" value="1"/>
</dbReference>
<dbReference type="GO" id="GO:0000976">
    <property type="term" value="F:transcription cis-regulatory region binding"/>
    <property type="evidence" value="ECO:0007669"/>
    <property type="project" value="TreeGrafter"/>
</dbReference>
<keyword evidence="1" id="KW-0805">Transcription regulation</keyword>
<keyword evidence="7" id="KW-1185">Reference proteome</keyword>
<dbReference type="SUPFAM" id="SSF46689">
    <property type="entry name" value="Homeodomain-like"/>
    <property type="match status" value="1"/>
</dbReference>
<gene>
    <name evidence="6" type="ORF">FOE78_22085</name>
</gene>
<accession>A0A516Q465</accession>
<dbReference type="InterPro" id="IPR023772">
    <property type="entry name" value="DNA-bd_HTH_TetR-type_CS"/>
</dbReference>
<sequence length="208" mass="23088">MDPGSKQAPPLSGARLGLRERKKLATRQSVQAAALQLALERGVDRVTVEEICKVAEIAPRTFFNHFAGKDEALVGDIPPDLDQAALERIRDGRPDRLWDDLGALLLSYAPRISVRREEFLARRRMLQHPSLMPRVHARFAALEQSLIEAIAFRTGTDPTADAYPQMVAGMTVTAMKVAMRRWTSAADDRPLEDYIDESIAALRSALSV</sequence>
<dbReference type="InterPro" id="IPR050109">
    <property type="entry name" value="HTH-type_TetR-like_transc_reg"/>
</dbReference>